<dbReference type="Pfam" id="PF13302">
    <property type="entry name" value="Acetyltransf_3"/>
    <property type="match status" value="1"/>
</dbReference>
<dbReference type="GO" id="GO:0016747">
    <property type="term" value="F:acyltransferase activity, transferring groups other than amino-acyl groups"/>
    <property type="evidence" value="ECO:0007669"/>
    <property type="project" value="InterPro"/>
</dbReference>
<feature type="domain" description="N-acetyltransferase" evidence="1">
    <location>
        <begin position="29"/>
        <end position="167"/>
    </location>
</feature>
<dbReference type="InterPro" id="IPR000182">
    <property type="entry name" value="GNAT_dom"/>
</dbReference>
<name>A0A8X8GFY2_ACIGI</name>
<comment type="caution">
    <text evidence="2">The sequence shown here is derived from an EMBL/GenBank/DDBJ whole genome shotgun (WGS) entry which is preliminary data.</text>
</comment>
<dbReference type="CDD" id="cd04301">
    <property type="entry name" value="NAT_SF"/>
    <property type="match status" value="1"/>
</dbReference>
<proteinExistence type="predicted"/>
<dbReference type="PANTHER" id="PTHR43792">
    <property type="entry name" value="GNAT FAMILY, PUTATIVE (AFU_ORTHOLOGUE AFUA_3G00765)-RELATED-RELATED"/>
    <property type="match status" value="1"/>
</dbReference>
<dbReference type="Gene3D" id="3.40.630.30">
    <property type="match status" value="1"/>
</dbReference>
<dbReference type="SUPFAM" id="SSF55729">
    <property type="entry name" value="Acyl-CoA N-acyltransferases (Nat)"/>
    <property type="match status" value="1"/>
</dbReference>
<reference evidence="2" key="1">
    <citation type="submission" date="2021-07" db="EMBL/GenBank/DDBJ databases">
        <authorList>
            <person name="Fernandez M."/>
            <person name="Pereira P."/>
            <person name="Torres Tejerizo G.A."/>
            <person name="Gonzalez P."/>
            <person name="Agostini E."/>
        </authorList>
    </citation>
    <scope>NUCLEOTIDE SEQUENCE</scope>
    <source>
        <strain evidence="2">SFC 500-1A</strain>
    </source>
</reference>
<sequence>MSYLIQQNLKLEKFTELDFAVYFELVKNIKVMQMITERALTLEEAHTEFAKILSKNTYDVALGNYKILDAQTNDFIGLAKLELDQPTATTAELGYMLLPEYWGKGIASQVVTFLIEHAKQQAYLKDLMAIIDPENIASRKILINNGFHSQEFKDFDGLAGEILLFSL</sequence>
<evidence type="ECO:0000313" key="2">
    <source>
        <dbReference type="EMBL" id="MCF0266879.1"/>
    </source>
</evidence>
<evidence type="ECO:0000313" key="3">
    <source>
        <dbReference type="Proteomes" id="UP000887320"/>
    </source>
</evidence>
<dbReference type="InterPro" id="IPR051531">
    <property type="entry name" value="N-acetyltransferase"/>
</dbReference>
<dbReference type="PANTHER" id="PTHR43792:SF1">
    <property type="entry name" value="N-ACETYLTRANSFERASE DOMAIN-CONTAINING PROTEIN"/>
    <property type="match status" value="1"/>
</dbReference>
<organism evidence="2 3">
    <name type="scientific">Acinetobacter guillouiae</name>
    <name type="common">Acinetobacter genomosp. 11</name>
    <dbReference type="NCBI Taxonomy" id="106649"/>
    <lineage>
        <taxon>Bacteria</taxon>
        <taxon>Pseudomonadati</taxon>
        <taxon>Pseudomonadota</taxon>
        <taxon>Gammaproteobacteria</taxon>
        <taxon>Moraxellales</taxon>
        <taxon>Moraxellaceae</taxon>
        <taxon>Acinetobacter</taxon>
    </lineage>
</organism>
<dbReference type="EMBL" id="JAHWXT010000011">
    <property type="protein sequence ID" value="MCF0266879.1"/>
    <property type="molecule type" value="Genomic_DNA"/>
</dbReference>
<gene>
    <name evidence="2" type="ORF">KW868_20730</name>
</gene>
<dbReference type="InterPro" id="IPR016181">
    <property type="entry name" value="Acyl_CoA_acyltransferase"/>
</dbReference>
<dbReference type="RefSeq" id="WP_234624284.1">
    <property type="nucleotide sequence ID" value="NZ_JAHWXT010000011.1"/>
</dbReference>
<dbReference type="AlphaFoldDB" id="A0A8X8GFY2"/>
<evidence type="ECO:0000259" key="1">
    <source>
        <dbReference type="PROSITE" id="PS51186"/>
    </source>
</evidence>
<protein>
    <submittedName>
        <fullName evidence="2">GNAT family N-acetyltransferase</fullName>
    </submittedName>
</protein>
<dbReference type="PROSITE" id="PS51186">
    <property type="entry name" value="GNAT"/>
    <property type="match status" value="1"/>
</dbReference>
<dbReference type="Proteomes" id="UP000887320">
    <property type="component" value="Unassembled WGS sequence"/>
</dbReference>
<accession>A0A8X8GFY2</accession>